<evidence type="ECO:0000313" key="2">
    <source>
        <dbReference type="Proteomes" id="UP000053144"/>
    </source>
</evidence>
<protein>
    <submittedName>
        <fullName evidence="1">Uncharacterized protein</fullName>
    </submittedName>
</protein>
<accession>A0A0L9U901</accession>
<gene>
    <name evidence="1" type="ORF">LR48_Vigan03g272700</name>
</gene>
<name>A0A0L9U901_PHAAN</name>
<dbReference type="Proteomes" id="UP000053144">
    <property type="component" value="Chromosome 3"/>
</dbReference>
<organism evidence="1 2">
    <name type="scientific">Phaseolus angularis</name>
    <name type="common">Azuki bean</name>
    <name type="synonym">Vigna angularis</name>
    <dbReference type="NCBI Taxonomy" id="3914"/>
    <lineage>
        <taxon>Eukaryota</taxon>
        <taxon>Viridiplantae</taxon>
        <taxon>Streptophyta</taxon>
        <taxon>Embryophyta</taxon>
        <taxon>Tracheophyta</taxon>
        <taxon>Spermatophyta</taxon>
        <taxon>Magnoliopsida</taxon>
        <taxon>eudicotyledons</taxon>
        <taxon>Gunneridae</taxon>
        <taxon>Pentapetalae</taxon>
        <taxon>rosids</taxon>
        <taxon>fabids</taxon>
        <taxon>Fabales</taxon>
        <taxon>Fabaceae</taxon>
        <taxon>Papilionoideae</taxon>
        <taxon>50 kb inversion clade</taxon>
        <taxon>NPAAA clade</taxon>
        <taxon>indigoferoid/millettioid clade</taxon>
        <taxon>Phaseoleae</taxon>
        <taxon>Vigna</taxon>
    </lineage>
</organism>
<evidence type="ECO:0000313" key="1">
    <source>
        <dbReference type="EMBL" id="KOM39345.1"/>
    </source>
</evidence>
<sequence>MKEVAPTPSWKEHESGLLSDGARLASLRSRIAMEALRWRELLRKSLLGGWLRVFVAAWRLGGGGLALEVQRRFGFRLLCFCTAR</sequence>
<dbReference type="EMBL" id="CM003373">
    <property type="protein sequence ID" value="KOM39345.1"/>
    <property type="molecule type" value="Genomic_DNA"/>
</dbReference>
<proteinExistence type="predicted"/>
<dbReference type="AlphaFoldDB" id="A0A0L9U901"/>
<reference evidence="2" key="1">
    <citation type="journal article" date="2015" name="Proc. Natl. Acad. Sci. U.S.A.">
        <title>Genome sequencing of adzuki bean (Vigna angularis) provides insight into high starch and low fat accumulation and domestication.</title>
        <authorList>
            <person name="Yang K."/>
            <person name="Tian Z."/>
            <person name="Chen C."/>
            <person name="Luo L."/>
            <person name="Zhao B."/>
            <person name="Wang Z."/>
            <person name="Yu L."/>
            <person name="Li Y."/>
            <person name="Sun Y."/>
            <person name="Li W."/>
            <person name="Chen Y."/>
            <person name="Li Y."/>
            <person name="Zhang Y."/>
            <person name="Ai D."/>
            <person name="Zhao J."/>
            <person name="Shang C."/>
            <person name="Ma Y."/>
            <person name="Wu B."/>
            <person name="Wang M."/>
            <person name="Gao L."/>
            <person name="Sun D."/>
            <person name="Zhang P."/>
            <person name="Guo F."/>
            <person name="Wang W."/>
            <person name="Li Y."/>
            <person name="Wang J."/>
            <person name="Varshney R.K."/>
            <person name="Wang J."/>
            <person name="Ling H.Q."/>
            <person name="Wan P."/>
        </authorList>
    </citation>
    <scope>NUCLEOTIDE SEQUENCE</scope>
    <source>
        <strain evidence="2">cv. Jingnong 6</strain>
    </source>
</reference>
<dbReference type="Gramene" id="KOM39345">
    <property type="protein sequence ID" value="KOM39345"/>
    <property type="gene ID" value="LR48_Vigan03g272700"/>
</dbReference>